<protein>
    <recommendedName>
        <fullName evidence="3">AMP-activated protein kinase glycogen-binding domain-containing protein</fullName>
    </recommendedName>
</protein>
<evidence type="ECO:0000313" key="4">
    <source>
        <dbReference type="EMBL" id="GAA0146858.1"/>
    </source>
</evidence>
<dbReference type="SUPFAM" id="SSF81296">
    <property type="entry name" value="E set domains"/>
    <property type="match status" value="1"/>
</dbReference>
<dbReference type="InterPro" id="IPR032640">
    <property type="entry name" value="AMPK1_CBM"/>
</dbReference>
<dbReference type="PANTHER" id="PTHR47434:SF1">
    <property type="entry name" value="PROTEIN PTST HOMOLOG 2, CHLOROPLASTIC"/>
    <property type="match status" value="1"/>
</dbReference>
<dbReference type="EMBL" id="BAABME010000995">
    <property type="protein sequence ID" value="GAA0146858.1"/>
    <property type="molecule type" value="Genomic_DNA"/>
</dbReference>
<sequence length="541" mass="61060">MMLSLIVNSTSIAHHQCPSSCYVSSIFSRISHLKFRKKSVMSKKASTFNCFKYIVDKEKVKFDGLVLGRGDVNVRGSSMCCRCMSSGSDKNLEEMILEFMEKSNRPEKFPTKKELISAGRFDLAEAISRRGGWFSLGWELEDEKSDIVKVEESEIEEMECDVEEFRRRVEDCGWSDSPRENEINASVSGKDFAEPASSLPTPSSSGRRLEMITEKESGIEGILSRLEKERNLTLGINLGKYENGSQVSNMLDGVQKQCQTSTNVDWVDPGKSGNLIFSSAKRGISCDSDSHHDHYTKPDLWRACRIQHAGFHNTEFEGAEILYDQGKRERAARDGEIVSMMNAEASANHCQGQIHGLLQHLESELSSAPHFIRSSGKRSYLTEAMGSSYSELQKLSDVSEFQENKIMSGQERLWSIRTKLAVLEGKVVRAIIEAQEMVEEKQRRVERAQKALRLLCEAKIFLPSSASEVFLVGSYDGWTTQRRMEKSSSGIFSASLVLYPGRYEIKFIVDGIWWVDPLRPIVHKNGFQNNLLVITQCDTQN</sequence>
<reference evidence="4 5" key="1">
    <citation type="submission" date="2024-01" db="EMBL/GenBank/DDBJ databases">
        <title>The complete chloroplast genome sequence of Lithospermum erythrorhizon: insights into the phylogenetic relationship among Boraginaceae species and the maternal lineages of purple gromwells.</title>
        <authorList>
            <person name="Okada T."/>
            <person name="Watanabe K."/>
        </authorList>
    </citation>
    <scope>NUCLEOTIDE SEQUENCE [LARGE SCALE GENOMIC DNA]</scope>
</reference>
<evidence type="ECO:0000313" key="5">
    <source>
        <dbReference type="Proteomes" id="UP001454036"/>
    </source>
</evidence>
<dbReference type="Pfam" id="PF16561">
    <property type="entry name" value="AMPK1_CBM"/>
    <property type="match status" value="1"/>
</dbReference>
<keyword evidence="5" id="KW-1185">Reference proteome</keyword>
<dbReference type="Proteomes" id="UP001454036">
    <property type="component" value="Unassembled WGS sequence"/>
</dbReference>
<evidence type="ECO:0000259" key="3">
    <source>
        <dbReference type="Pfam" id="PF16561"/>
    </source>
</evidence>
<gene>
    <name evidence="4" type="ORF">LIER_06711</name>
</gene>
<comment type="caution">
    <text evidence="4">The sequence shown here is derived from an EMBL/GenBank/DDBJ whole genome shotgun (WGS) entry which is preliminary data.</text>
</comment>
<feature type="coiled-coil region" evidence="1">
    <location>
        <begin position="431"/>
        <end position="458"/>
    </location>
</feature>
<dbReference type="PANTHER" id="PTHR47434">
    <property type="entry name" value="PROTEIN PTST HOMOLOG 3, CHLOROPLASTIC"/>
    <property type="match status" value="1"/>
</dbReference>
<feature type="domain" description="AMP-activated protein kinase glycogen-binding" evidence="3">
    <location>
        <begin position="465"/>
        <end position="538"/>
    </location>
</feature>
<proteinExistence type="predicted"/>
<organism evidence="4 5">
    <name type="scientific">Lithospermum erythrorhizon</name>
    <name type="common">Purple gromwell</name>
    <name type="synonym">Lithospermum officinale var. erythrorhizon</name>
    <dbReference type="NCBI Taxonomy" id="34254"/>
    <lineage>
        <taxon>Eukaryota</taxon>
        <taxon>Viridiplantae</taxon>
        <taxon>Streptophyta</taxon>
        <taxon>Embryophyta</taxon>
        <taxon>Tracheophyta</taxon>
        <taxon>Spermatophyta</taxon>
        <taxon>Magnoliopsida</taxon>
        <taxon>eudicotyledons</taxon>
        <taxon>Gunneridae</taxon>
        <taxon>Pentapetalae</taxon>
        <taxon>asterids</taxon>
        <taxon>lamiids</taxon>
        <taxon>Boraginales</taxon>
        <taxon>Boraginaceae</taxon>
        <taxon>Boraginoideae</taxon>
        <taxon>Lithospermeae</taxon>
        <taxon>Lithospermum</taxon>
    </lineage>
</organism>
<name>A0AAV3P6J3_LITER</name>
<feature type="region of interest" description="Disordered" evidence="2">
    <location>
        <begin position="177"/>
        <end position="207"/>
    </location>
</feature>
<accession>A0AAV3P6J3</accession>
<evidence type="ECO:0000256" key="1">
    <source>
        <dbReference type="SAM" id="Coils"/>
    </source>
</evidence>
<dbReference type="CDD" id="cd02859">
    <property type="entry name" value="E_set_AMPKbeta_like_N"/>
    <property type="match status" value="1"/>
</dbReference>
<evidence type="ECO:0000256" key="2">
    <source>
        <dbReference type="SAM" id="MobiDB-lite"/>
    </source>
</evidence>
<dbReference type="GO" id="GO:0009507">
    <property type="term" value="C:chloroplast"/>
    <property type="evidence" value="ECO:0007669"/>
    <property type="project" value="UniProtKB-ARBA"/>
</dbReference>
<keyword evidence="1" id="KW-0175">Coiled coil</keyword>
<dbReference type="InterPro" id="IPR014756">
    <property type="entry name" value="Ig_E-set"/>
</dbReference>
<dbReference type="Gene3D" id="2.60.40.10">
    <property type="entry name" value="Immunoglobulins"/>
    <property type="match status" value="1"/>
</dbReference>
<dbReference type="InterPro" id="IPR013783">
    <property type="entry name" value="Ig-like_fold"/>
</dbReference>
<dbReference type="AlphaFoldDB" id="A0AAV3P6J3"/>